<dbReference type="Gene3D" id="3.30.1180.10">
    <property type="match status" value="1"/>
</dbReference>
<dbReference type="Gene3D" id="2.20.28.50">
    <property type="entry name" value="degv family protein"/>
    <property type="match status" value="1"/>
</dbReference>
<comment type="function">
    <text evidence="1">May bind long-chain fatty acids, such as palmitate, and may play a role in lipid transport or fatty acid metabolism.</text>
</comment>
<dbReference type="NCBIfam" id="TIGR00762">
    <property type="entry name" value="DegV"/>
    <property type="match status" value="1"/>
</dbReference>
<comment type="caution">
    <text evidence="3">The sequence shown here is derived from an EMBL/GenBank/DDBJ whole genome shotgun (WGS) entry which is preliminary data.</text>
</comment>
<proteinExistence type="predicted"/>
<accession>A0A0C9Q9V2</accession>
<evidence type="ECO:0000313" key="4">
    <source>
        <dbReference type="Proteomes" id="UP000032552"/>
    </source>
</evidence>
<dbReference type="Gene3D" id="3.40.50.10440">
    <property type="entry name" value="Dihydroxyacetone kinase, domain 1"/>
    <property type="match status" value="1"/>
</dbReference>
<keyword evidence="2" id="KW-0446">Lipid-binding</keyword>
<dbReference type="SUPFAM" id="SSF82549">
    <property type="entry name" value="DAK1/DegV-like"/>
    <property type="match status" value="1"/>
</dbReference>
<dbReference type="InterPro" id="IPR050270">
    <property type="entry name" value="DegV_domain_contain"/>
</dbReference>
<organism evidence="3 4">
    <name type="scientific">Lacticaseibacillus paracasei NRIC 0644</name>
    <dbReference type="NCBI Taxonomy" id="1435038"/>
    <lineage>
        <taxon>Bacteria</taxon>
        <taxon>Bacillati</taxon>
        <taxon>Bacillota</taxon>
        <taxon>Bacilli</taxon>
        <taxon>Lactobacillales</taxon>
        <taxon>Lactobacillaceae</taxon>
        <taxon>Lacticaseibacillus</taxon>
    </lineage>
</organism>
<evidence type="ECO:0000256" key="2">
    <source>
        <dbReference type="ARBA" id="ARBA00023121"/>
    </source>
</evidence>
<dbReference type="InterPro" id="IPR003797">
    <property type="entry name" value="DegV"/>
</dbReference>
<dbReference type="EMBL" id="BAYM01000081">
    <property type="protein sequence ID" value="GAN36587.1"/>
    <property type="molecule type" value="Genomic_DNA"/>
</dbReference>
<dbReference type="PANTHER" id="PTHR33434:SF3">
    <property type="entry name" value="DEGV DOMAIN-CONTAINING PROTEIN YITS"/>
    <property type="match status" value="1"/>
</dbReference>
<dbReference type="Pfam" id="PF02645">
    <property type="entry name" value="DegV"/>
    <property type="match status" value="1"/>
</dbReference>
<gene>
    <name evidence="3" type="ORF">LC0644_1176</name>
</gene>
<dbReference type="RefSeq" id="WP_003569778.1">
    <property type="nucleotide sequence ID" value="NZ_BAYM01000081.1"/>
</dbReference>
<name>A0A0C9Q9V2_LACPA</name>
<evidence type="ECO:0000256" key="1">
    <source>
        <dbReference type="ARBA" id="ARBA00003238"/>
    </source>
</evidence>
<dbReference type="AlphaFoldDB" id="A0A0C9Q9V2"/>
<dbReference type="GeneID" id="57089779"/>
<reference evidence="4" key="1">
    <citation type="submission" date="2014-05" db="EMBL/GenBank/DDBJ databases">
        <title>Whole genome sequencing of Lactobacillus casei NRIC0644.</title>
        <authorList>
            <person name="Atarashi H."/>
            <person name="Yoshida Y."/>
            <person name="Fujimura S."/>
            <person name="Tanaka N."/>
            <person name="Shiwa Y."/>
            <person name="Yoshikawa H."/>
            <person name="Okada S."/>
            <person name="Nakagawa J."/>
        </authorList>
    </citation>
    <scope>NUCLEOTIDE SEQUENCE [LARGE SCALE GENOMIC DNA]</scope>
    <source>
        <strain evidence="4">NRIC0644</strain>
    </source>
</reference>
<dbReference type="InterPro" id="IPR043168">
    <property type="entry name" value="DegV_C"/>
</dbReference>
<protein>
    <submittedName>
        <fullName evidence="3">DegV family protein</fullName>
    </submittedName>
</protein>
<evidence type="ECO:0000313" key="3">
    <source>
        <dbReference type="EMBL" id="GAN36587.1"/>
    </source>
</evidence>
<dbReference type="PANTHER" id="PTHR33434">
    <property type="entry name" value="DEGV DOMAIN-CONTAINING PROTEIN DR_1986-RELATED"/>
    <property type="match status" value="1"/>
</dbReference>
<dbReference type="Proteomes" id="UP000032552">
    <property type="component" value="Unassembled WGS sequence"/>
</dbReference>
<dbReference type="PROSITE" id="PS51482">
    <property type="entry name" value="DEGV"/>
    <property type="match status" value="1"/>
</dbReference>
<sequence>MYQLLTDSCCDLPYQTLHDHHVDFVSMHFTIDGQEYEDDLGEDKYDINAFYQQLKQNVMPTTTQVNVGQFVDFFTPYVEAKTPILYIGFSSGLSGTFDSATQAKAMLLEKHPDAQIYLIDTLAACAGEGQFVLDAIDKRDAGMPIAELAQWLTDHRLHYRMWFTVDKLDFLYHGGRVSRTSAALGTMLNIKPVMDVDTAGKLRVVRKVRARKRSLIDLTDETLKAVKANPTHRVIISTSGDYDAANFVKDRLHAASPETPLQVGNIGPTIASHTGFGCVAVFSMATDDRQ</sequence>
<dbReference type="GO" id="GO:0008289">
    <property type="term" value="F:lipid binding"/>
    <property type="evidence" value="ECO:0007669"/>
    <property type="project" value="UniProtKB-KW"/>
</dbReference>